<evidence type="ECO:0000256" key="1">
    <source>
        <dbReference type="ARBA" id="ARBA00004370"/>
    </source>
</evidence>
<evidence type="ECO:0000313" key="8">
    <source>
        <dbReference type="EMBL" id="OQV14514.1"/>
    </source>
</evidence>
<evidence type="ECO:0000256" key="4">
    <source>
        <dbReference type="ARBA" id="ARBA00023136"/>
    </source>
</evidence>
<evidence type="ECO:0000256" key="6">
    <source>
        <dbReference type="SAM" id="SignalP"/>
    </source>
</evidence>
<evidence type="ECO:0000259" key="7">
    <source>
        <dbReference type="Pfam" id="PF01094"/>
    </source>
</evidence>
<dbReference type="OrthoDB" id="10693768at2759"/>
<evidence type="ECO:0000256" key="3">
    <source>
        <dbReference type="ARBA" id="ARBA00022989"/>
    </source>
</evidence>
<keyword evidence="6" id="KW-0732">Signal</keyword>
<reference evidence="9" key="1">
    <citation type="submission" date="2017-01" db="EMBL/GenBank/DDBJ databases">
        <title>Comparative genomics of anhydrobiosis in the tardigrade Hypsibius dujardini.</title>
        <authorList>
            <person name="Yoshida Y."/>
            <person name="Koutsovoulos G."/>
            <person name="Laetsch D."/>
            <person name="Stevens L."/>
            <person name="Kumar S."/>
            <person name="Horikawa D."/>
            <person name="Ishino K."/>
            <person name="Komine S."/>
            <person name="Tomita M."/>
            <person name="Blaxter M."/>
            <person name="Arakawa K."/>
        </authorList>
    </citation>
    <scope>NUCLEOTIDE SEQUENCE [LARGE SCALE GENOMIC DNA]</scope>
    <source>
        <strain evidence="9">Z151</strain>
    </source>
</reference>
<feature type="domain" description="Receptor ligand binding region" evidence="7">
    <location>
        <begin position="47"/>
        <end position="394"/>
    </location>
</feature>
<dbReference type="EMBL" id="MTYJ01000103">
    <property type="protein sequence ID" value="OQV14514.1"/>
    <property type="molecule type" value="Genomic_DNA"/>
</dbReference>
<name>A0A1W0WH40_HYPEX</name>
<gene>
    <name evidence="8" type="ORF">BV898_11236</name>
</gene>
<keyword evidence="4 5" id="KW-0472">Membrane</keyword>
<evidence type="ECO:0000313" key="9">
    <source>
        <dbReference type="Proteomes" id="UP000192578"/>
    </source>
</evidence>
<dbReference type="Gene3D" id="3.40.50.2300">
    <property type="match status" value="1"/>
</dbReference>
<feature type="signal peptide" evidence="6">
    <location>
        <begin position="1"/>
        <end position="21"/>
    </location>
</feature>
<proteinExistence type="predicted"/>
<sequence>MSPVTVVIFVYLMVQIRTSMCLTQVEIGCPIYMSTAGGNGALAFHGPAFETAVKECNRMYTGVINITLTFIVSATFEETFDNFANDISRWYLSQRRSSDIAAVISPGSMDPTPVHQLTSHWNIICLSTMRASPSAFKLRPATTMIASTFVSIPSIVGIISNLLWSHRWITVFLVVDRRSVPAYITIAEELERVNTGKARFLKRYIQAKELASFDEFLREFKRESRVMIFLGRENFIRRLMVDAAALNMTNGEFVYLCDGSFPNSRTYGDLQWRIPGEDAVNQMAREAFRSLLLVHPYETTDIPAALKKSELVNSFRLQAKQRYNVNMADQVLPEILSSYVNIFMFAQILNETLVTFGEARLHDGQWLSERFLKRAFIAPGGLTDIYVDENGFRQAPLAISYFEGKNSTREVVFIRSHEYGPNLWEVRNISATWPGAMWPPVNEPLCGYTGMKEVCRESAGFLRNGGLIGLLTTISIAAVLAMIAWTVRSYLSVNKSRTMNWRLDGQELAFPGKQSFTTFSTAMSQR</sequence>
<dbReference type="GO" id="GO:0016020">
    <property type="term" value="C:membrane"/>
    <property type="evidence" value="ECO:0007669"/>
    <property type="project" value="UniProtKB-SubCell"/>
</dbReference>
<keyword evidence="9" id="KW-1185">Reference proteome</keyword>
<organism evidence="8 9">
    <name type="scientific">Hypsibius exemplaris</name>
    <name type="common">Freshwater tardigrade</name>
    <dbReference type="NCBI Taxonomy" id="2072580"/>
    <lineage>
        <taxon>Eukaryota</taxon>
        <taxon>Metazoa</taxon>
        <taxon>Ecdysozoa</taxon>
        <taxon>Tardigrada</taxon>
        <taxon>Eutardigrada</taxon>
        <taxon>Parachela</taxon>
        <taxon>Hypsibioidea</taxon>
        <taxon>Hypsibiidae</taxon>
        <taxon>Hypsibius</taxon>
    </lineage>
</organism>
<evidence type="ECO:0000256" key="2">
    <source>
        <dbReference type="ARBA" id="ARBA00022692"/>
    </source>
</evidence>
<dbReference type="Proteomes" id="UP000192578">
    <property type="component" value="Unassembled WGS sequence"/>
</dbReference>
<dbReference type="Pfam" id="PF01094">
    <property type="entry name" value="ANF_receptor"/>
    <property type="match status" value="1"/>
</dbReference>
<comment type="subcellular location">
    <subcellularLocation>
        <location evidence="1">Membrane</location>
    </subcellularLocation>
</comment>
<feature type="chain" id="PRO_5012235571" description="Receptor ligand binding region domain-containing protein" evidence="6">
    <location>
        <begin position="22"/>
        <end position="526"/>
    </location>
</feature>
<comment type="caution">
    <text evidence="8">The sequence shown here is derived from an EMBL/GenBank/DDBJ whole genome shotgun (WGS) entry which is preliminary data.</text>
</comment>
<keyword evidence="3 5" id="KW-1133">Transmembrane helix</keyword>
<dbReference type="AlphaFoldDB" id="A0A1W0WH40"/>
<dbReference type="InterPro" id="IPR028082">
    <property type="entry name" value="Peripla_BP_I"/>
</dbReference>
<accession>A0A1W0WH40</accession>
<dbReference type="SUPFAM" id="SSF53822">
    <property type="entry name" value="Periplasmic binding protein-like I"/>
    <property type="match status" value="1"/>
</dbReference>
<keyword evidence="2 5" id="KW-0812">Transmembrane</keyword>
<feature type="transmembrane region" description="Helical" evidence="5">
    <location>
        <begin position="465"/>
        <end position="487"/>
    </location>
</feature>
<dbReference type="InterPro" id="IPR001828">
    <property type="entry name" value="ANF_lig-bd_rcpt"/>
</dbReference>
<protein>
    <recommendedName>
        <fullName evidence="7">Receptor ligand binding region domain-containing protein</fullName>
    </recommendedName>
</protein>
<evidence type="ECO:0000256" key="5">
    <source>
        <dbReference type="SAM" id="Phobius"/>
    </source>
</evidence>